<evidence type="ECO:0000256" key="4">
    <source>
        <dbReference type="ARBA" id="ARBA00022475"/>
    </source>
</evidence>
<feature type="transmembrane region" description="Helical" evidence="9">
    <location>
        <begin position="140"/>
        <end position="166"/>
    </location>
</feature>
<dbReference type="GO" id="GO:0005886">
    <property type="term" value="C:plasma membrane"/>
    <property type="evidence" value="ECO:0007669"/>
    <property type="project" value="UniProtKB-SubCell"/>
</dbReference>
<dbReference type="PANTHER" id="PTHR33451:SF3">
    <property type="entry name" value="MALATE-2H(+)_NA(+)-LACTATE ANTIPORTER"/>
    <property type="match status" value="1"/>
</dbReference>
<evidence type="ECO:0000313" key="12">
    <source>
        <dbReference type="Proteomes" id="UP001069090"/>
    </source>
</evidence>
<dbReference type="Proteomes" id="UP001069090">
    <property type="component" value="Unassembled WGS sequence"/>
</dbReference>
<keyword evidence="5 9" id="KW-0812">Transmembrane</keyword>
<name>A0A9J6RQT5_9GAMM</name>
<keyword evidence="12" id="KW-1185">Reference proteome</keyword>
<feature type="transmembrane region" description="Helical" evidence="9">
    <location>
        <begin position="79"/>
        <end position="105"/>
    </location>
</feature>
<evidence type="ECO:0000259" key="10">
    <source>
        <dbReference type="Pfam" id="PF03553"/>
    </source>
</evidence>
<dbReference type="EMBL" id="JAPTGG010000019">
    <property type="protein sequence ID" value="MCZ0866939.1"/>
    <property type="molecule type" value="Genomic_DNA"/>
</dbReference>
<feature type="transmembrane region" description="Helical" evidence="9">
    <location>
        <begin position="451"/>
        <end position="473"/>
    </location>
</feature>
<evidence type="ECO:0000256" key="1">
    <source>
        <dbReference type="ARBA" id="ARBA00004651"/>
    </source>
</evidence>
<dbReference type="InterPro" id="IPR018461">
    <property type="entry name" value="Na/H_Antiport_NhaC-like_C"/>
</dbReference>
<feature type="domain" description="Na+/H+ antiporter NhaC-like C-terminal" evidence="10">
    <location>
        <begin position="163"/>
        <end position="474"/>
    </location>
</feature>
<evidence type="ECO:0000256" key="9">
    <source>
        <dbReference type="SAM" id="Phobius"/>
    </source>
</evidence>
<evidence type="ECO:0000256" key="7">
    <source>
        <dbReference type="ARBA" id="ARBA00023136"/>
    </source>
</evidence>
<reference evidence="11 12" key="1">
    <citation type="submission" date="2022-12" db="EMBL/GenBank/DDBJ databases">
        <title>Dasania phycosphaerae sp. nov., isolated from particulate material of the south coast of Korea.</title>
        <authorList>
            <person name="Jiang Y."/>
        </authorList>
    </citation>
    <scope>NUCLEOTIDE SEQUENCE [LARGE SCALE GENOMIC DNA]</scope>
    <source>
        <strain evidence="11 12">GY-19</strain>
    </source>
</reference>
<keyword evidence="2" id="KW-0813">Transport</keyword>
<sequence>MNNKPLSLTDTLIISFALLALLGGAISLFGGDALTGPTQVAMLLIGFIGSMVGLKNGIGWEAIEQRIVECTSRTVGPNLIFLSIGSLIGALMLSGAVPTLLYAGLSILSPTFFYPLCCLICALVALSIGSSWTTAATIGVGLIGVSYGFSLSPAITAGAIISGAYFGDKMSPLSETTNLAPAVAGSSLFPHIHHMIWVSGPSFISCLVIFTGIGLSSSLEAGSQEQISSFLATLDHHYNIAWYNLLPIILLLAMAIMKVPAFLAIVGGTMIAIVFAILFQNDVILTFAHIVQPEASVNLLNFCKTLLAALVNGFEIHTENQAVNELLSRGGMASMINMVWLVLCSMMMTGVLEKVGYIQKIMNLLVIFISSTGSLIATTMATCLSVNVLTGDQYLSIVLPGQMWKEEYKKRKLAAINLSRTLEDSGTITSPLIPWNACGVFMASTLGVGTLAYLPFCFFNFINPLIALSYGFLNIKIAPLEESNAADNEEITNSPVPKHA</sequence>
<dbReference type="RefSeq" id="WP_258332890.1">
    <property type="nucleotide sequence ID" value="NZ_JAPTGG010000019.1"/>
</dbReference>
<feature type="transmembrane region" description="Helical" evidence="9">
    <location>
        <begin position="240"/>
        <end position="257"/>
    </location>
</feature>
<dbReference type="NCBIfam" id="TIGR00931">
    <property type="entry name" value="antiport_nhaC"/>
    <property type="match status" value="1"/>
</dbReference>
<comment type="subcellular location">
    <subcellularLocation>
        <location evidence="1">Cell membrane</location>
        <topology evidence="1">Multi-pass membrane protein</topology>
    </subcellularLocation>
</comment>
<dbReference type="Pfam" id="PF03553">
    <property type="entry name" value="Na_H_antiporter"/>
    <property type="match status" value="1"/>
</dbReference>
<keyword evidence="7 9" id="KW-0472">Membrane</keyword>
<dbReference type="PANTHER" id="PTHR33451">
    <property type="entry name" value="MALATE-2H(+)/NA(+)-LACTATE ANTIPORTER"/>
    <property type="match status" value="1"/>
</dbReference>
<feature type="transmembrane region" description="Helical" evidence="9">
    <location>
        <begin position="364"/>
        <end position="389"/>
    </location>
</feature>
<accession>A0A9J6RQT5</accession>
<comment type="caution">
    <text evidence="11">The sequence shown here is derived from an EMBL/GenBank/DDBJ whole genome shotgun (WGS) entry which is preliminary data.</text>
</comment>
<evidence type="ECO:0000256" key="6">
    <source>
        <dbReference type="ARBA" id="ARBA00022989"/>
    </source>
</evidence>
<evidence type="ECO:0000313" key="11">
    <source>
        <dbReference type="EMBL" id="MCZ0866939.1"/>
    </source>
</evidence>
<proteinExistence type="inferred from homology"/>
<feature type="transmembrane region" description="Helical" evidence="9">
    <location>
        <begin position="263"/>
        <end position="285"/>
    </location>
</feature>
<feature type="transmembrane region" description="Helical" evidence="9">
    <location>
        <begin position="111"/>
        <end position="128"/>
    </location>
</feature>
<keyword evidence="6 9" id="KW-1133">Transmembrane helix</keyword>
<feature type="transmembrane region" description="Helical" evidence="9">
    <location>
        <begin position="40"/>
        <end position="58"/>
    </location>
</feature>
<keyword evidence="4" id="KW-1003">Cell membrane</keyword>
<comment type="similarity">
    <text evidence="8">Belongs to the NhaC Na(+)/H(+) (TC 2.A.35) antiporter family.</text>
</comment>
<evidence type="ECO:0000256" key="8">
    <source>
        <dbReference type="ARBA" id="ARBA00038435"/>
    </source>
</evidence>
<gene>
    <name evidence="11" type="primary">nhaC</name>
    <name evidence="11" type="ORF">O0V09_17165</name>
</gene>
<feature type="transmembrane region" description="Helical" evidence="9">
    <location>
        <begin position="12"/>
        <end position="34"/>
    </location>
</feature>
<evidence type="ECO:0000256" key="2">
    <source>
        <dbReference type="ARBA" id="ARBA00022448"/>
    </source>
</evidence>
<feature type="transmembrane region" description="Helical" evidence="9">
    <location>
        <begin position="196"/>
        <end position="219"/>
    </location>
</feature>
<dbReference type="InterPro" id="IPR004770">
    <property type="entry name" value="Na/H_antiport_NhaC"/>
</dbReference>
<dbReference type="AlphaFoldDB" id="A0A9J6RQT5"/>
<dbReference type="InterPro" id="IPR052180">
    <property type="entry name" value="NhaC_Na-H+_Antiporter"/>
</dbReference>
<evidence type="ECO:0000256" key="3">
    <source>
        <dbReference type="ARBA" id="ARBA00022449"/>
    </source>
</evidence>
<evidence type="ECO:0000256" key="5">
    <source>
        <dbReference type="ARBA" id="ARBA00022692"/>
    </source>
</evidence>
<dbReference type="GO" id="GO:0015297">
    <property type="term" value="F:antiporter activity"/>
    <property type="evidence" value="ECO:0007669"/>
    <property type="project" value="UniProtKB-KW"/>
</dbReference>
<keyword evidence="3" id="KW-0050">Antiport</keyword>
<protein>
    <submittedName>
        <fullName evidence="11">Na+/H+ antiporter NhaC</fullName>
    </submittedName>
</protein>
<organism evidence="11 12">
    <name type="scientific">Dasania phycosphaerae</name>
    <dbReference type="NCBI Taxonomy" id="2950436"/>
    <lineage>
        <taxon>Bacteria</taxon>
        <taxon>Pseudomonadati</taxon>
        <taxon>Pseudomonadota</taxon>
        <taxon>Gammaproteobacteria</taxon>
        <taxon>Cellvibrionales</taxon>
        <taxon>Spongiibacteraceae</taxon>
        <taxon>Dasania</taxon>
    </lineage>
</organism>